<keyword evidence="5" id="KW-1185">Reference proteome</keyword>
<dbReference type="InterPro" id="IPR050346">
    <property type="entry name" value="FMO-like"/>
</dbReference>
<dbReference type="EMBL" id="JAAMPC010000007">
    <property type="protein sequence ID" value="KAG2302687.1"/>
    <property type="molecule type" value="Genomic_DNA"/>
</dbReference>
<comment type="caution">
    <text evidence="4">The sequence shown here is derived from an EMBL/GenBank/DDBJ whole genome shotgun (WGS) entry which is preliminary data.</text>
</comment>
<evidence type="ECO:0000256" key="3">
    <source>
        <dbReference type="ARBA" id="ARBA00023002"/>
    </source>
</evidence>
<dbReference type="InterPro" id="IPR036188">
    <property type="entry name" value="FAD/NAD-bd_sf"/>
</dbReference>
<dbReference type="Pfam" id="PF13450">
    <property type="entry name" value="NAD_binding_8"/>
    <property type="match status" value="1"/>
</dbReference>
<dbReference type="AlphaFoldDB" id="A0A8X7V587"/>
<accession>A0A8X7V587</accession>
<dbReference type="PANTHER" id="PTHR23023">
    <property type="entry name" value="DIMETHYLANILINE MONOOXYGENASE"/>
    <property type="match status" value="1"/>
</dbReference>
<gene>
    <name evidence="4" type="ORF">Bca52824_031338</name>
</gene>
<reference evidence="4 5" key="1">
    <citation type="submission" date="2020-02" db="EMBL/GenBank/DDBJ databases">
        <authorList>
            <person name="Ma Q."/>
            <person name="Huang Y."/>
            <person name="Song X."/>
            <person name="Pei D."/>
        </authorList>
    </citation>
    <scope>NUCLEOTIDE SEQUENCE [LARGE SCALE GENOMIC DNA]</scope>
    <source>
        <strain evidence="4">Sxm20200214</strain>
        <tissue evidence="4">Leaf</tissue>
    </source>
</reference>
<dbReference type="SUPFAM" id="SSF51905">
    <property type="entry name" value="FAD/NAD(P)-binding domain"/>
    <property type="match status" value="1"/>
</dbReference>
<proteinExistence type="predicted"/>
<keyword evidence="1" id="KW-0285">Flavoprotein</keyword>
<keyword evidence="2" id="KW-0274">FAD</keyword>
<protein>
    <recommendedName>
        <fullName evidence="6">Flavin-containing monooxygenase</fullName>
    </recommendedName>
</protein>
<evidence type="ECO:0008006" key="6">
    <source>
        <dbReference type="Google" id="ProtNLM"/>
    </source>
</evidence>
<dbReference type="Gene3D" id="3.50.50.60">
    <property type="entry name" value="FAD/NAD(P)-binding domain"/>
    <property type="match status" value="1"/>
</dbReference>
<evidence type="ECO:0000256" key="1">
    <source>
        <dbReference type="ARBA" id="ARBA00022630"/>
    </source>
</evidence>
<name>A0A8X7V587_BRACI</name>
<dbReference type="Proteomes" id="UP000886595">
    <property type="component" value="Unassembled WGS sequence"/>
</dbReference>
<keyword evidence="3" id="KW-0560">Oxidoreductase</keyword>
<evidence type="ECO:0000256" key="2">
    <source>
        <dbReference type="ARBA" id="ARBA00022827"/>
    </source>
</evidence>
<evidence type="ECO:0000313" key="4">
    <source>
        <dbReference type="EMBL" id="KAG2302687.1"/>
    </source>
</evidence>
<dbReference type="OrthoDB" id="66881at2759"/>
<dbReference type="GO" id="GO:0016491">
    <property type="term" value="F:oxidoreductase activity"/>
    <property type="evidence" value="ECO:0007669"/>
    <property type="project" value="UniProtKB-KW"/>
</dbReference>
<evidence type="ECO:0000313" key="5">
    <source>
        <dbReference type="Proteomes" id="UP000886595"/>
    </source>
</evidence>
<sequence>MSLTWCDILISKSSPSSTLDNLVIITQMAPSSSSIISRHVAVIGAGASGLVAASELQREGHSVVVFYRQNKFGGTWIYMVNWSWIMSKFEPDMLSL</sequence>
<organism evidence="4 5">
    <name type="scientific">Brassica carinata</name>
    <name type="common">Ethiopian mustard</name>
    <name type="synonym">Abyssinian cabbage</name>
    <dbReference type="NCBI Taxonomy" id="52824"/>
    <lineage>
        <taxon>Eukaryota</taxon>
        <taxon>Viridiplantae</taxon>
        <taxon>Streptophyta</taxon>
        <taxon>Embryophyta</taxon>
        <taxon>Tracheophyta</taxon>
        <taxon>Spermatophyta</taxon>
        <taxon>Magnoliopsida</taxon>
        <taxon>eudicotyledons</taxon>
        <taxon>Gunneridae</taxon>
        <taxon>Pentapetalae</taxon>
        <taxon>rosids</taxon>
        <taxon>malvids</taxon>
        <taxon>Brassicales</taxon>
        <taxon>Brassicaceae</taxon>
        <taxon>Brassiceae</taxon>
        <taxon>Brassica</taxon>
    </lineage>
</organism>
<dbReference type="PRINTS" id="PR00419">
    <property type="entry name" value="ADXRDTASE"/>
</dbReference>